<reference evidence="2 3" key="1">
    <citation type="submission" date="2022-06" db="EMBL/GenBank/DDBJ databases">
        <title>Mesorhizobium sp. strain RP14 Genome sequencing and assembly.</title>
        <authorList>
            <person name="Kim I."/>
        </authorList>
    </citation>
    <scope>NUCLEOTIDE SEQUENCE [LARGE SCALE GENOMIC DNA]</scope>
    <source>
        <strain evidence="3">RP14(2022)</strain>
    </source>
</reference>
<keyword evidence="1" id="KW-0812">Transmembrane</keyword>
<feature type="transmembrane region" description="Helical" evidence="1">
    <location>
        <begin position="366"/>
        <end position="382"/>
    </location>
</feature>
<feature type="transmembrane region" description="Helical" evidence="1">
    <location>
        <begin position="182"/>
        <end position="207"/>
    </location>
</feature>
<keyword evidence="1" id="KW-1133">Transmembrane helix</keyword>
<evidence type="ECO:0008006" key="4">
    <source>
        <dbReference type="Google" id="ProtNLM"/>
    </source>
</evidence>
<gene>
    <name evidence="2" type="ORF">NGM99_09750</name>
</gene>
<protein>
    <recommendedName>
        <fullName evidence="4">DUF2029 domain-containing protein</fullName>
    </recommendedName>
</protein>
<proteinExistence type="predicted"/>
<evidence type="ECO:0000313" key="3">
    <source>
        <dbReference type="Proteomes" id="UP001205906"/>
    </source>
</evidence>
<feature type="transmembrane region" description="Helical" evidence="1">
    <location>
        <begin position="343"/>
        <end position="360"/>
    </location>
</feature>
<feature type="transmembrane region" description="Helical" evidence="1">
    <location>
        <begin position="249"/>
        <end position="268"/>
    </location>
</feature>
<feature type="transmembrane region" description="Helical" evidence="1">
    <location>
        <begin position="31"/>
        <end position="49"/>
    </location>
</feature>
<accession>A0ABT1C5H3</accession>
<dbReference type="Proteomes" id="UP001205906">
    <property type="component" value="Unassembled WGS sequence"/>
</dbReference>
<name>A0ABT1C5H3_9HYPH</name>
<feature type="transmembrane region" description="Helical" evidence="1">
    <location>
        <begin position="135"/>
        <end position="161"/>
    </location>
</feature>
<keyword evidence="1" id="KW-0472">Membrane</keyword>
<dbReference type="RefSeq" id="WP_252818365.1">
    <property type="nucleotide sequence ID" value="NZ_JAMXQS010000004.1"/>
</dbReference>
<keyword evidence="3" id="KW-1185">Reference proteome</keyword>
<evidence type="ECO:0000256" key="1">
    <source>
        <dbReference type="SAM" id="Phobius"/>
    </source>
</evidence>
<comment type="caution">
    <text evidence="2">The sequence shown here is derived from an EMBL/GenBank/DDBJ whole genome shotgun (WGS) entry which is preliminary data.</text>
</comment>
<organism evidence="2 3">
    <name type="scientific">Mesorhizobium liriopis</name>
    <dbReference type="NCBI Taxonomy" id="2953882"/>
    <lineage>
        <taxon>Bacteria</taxon>
        <taxon>Pseudomonadati</taxon>
        <taxon>Pseudomonadota</taxon>
        <taxon>Alphaproteobacteria</taxon>
        <taxon>Hyphomicrobiales</taxon>
        <taxon>Phyllobacteriaceae</taxon>
        <taxon>Mesorhizobium</taxon>
    </lineage>
</organism>
<feature type="transmembrane region" description="Helical" evidence="1">
    <location>
        <begin position="316"/>
        <end position="331"/>
    </location>
</feature>
<feature type="transmembrane region" description="Helical" evidence="1">
    <location>
        <begin position="219"/>
        <end position="242"/>
    </location>
</feature>
<dbReference type="EMBL" id="JAMXQS010000004">
    <property type="protein sequence ID" value="MCO6050074.1"/>
    <property type="molecule type" value="Genomic_DNA"/>
</dbReference>
<sequence>MTASLIGRVLDTPSVENLIHALTGKRFLDRLGAAVLALTVLGVSAYGWFRPDYNWDLVAYVAAALEPQHADPASLHRATYEAVGVRVTPDKLRELREGDAYRLAQWQSPEKFQSQLGMYRVKVLYVELIRWLTPLFGAVNAAILLGILPALAFGALILWWLRAADALQAGLVLAPALMVADFRSMVSASTPDMLVSLVSIAALYALWKGRDLLGCAFLLLSAFVRPDSVILVFAILIAAVLYGWRWRPILATFVLALIAAVLIGRFSGHPGWWPHFVFSTVEAQASMSDFHPAFSTTQFLRGYARGILFSLSENDWPWLLILSLAGWTLVAKPKHRRGLRTNALIFALAIGALGKFASFPLPDDRFYFGFTSGLLVLVLVALRPRFDRESAYTTASAPAATSA</sequence>
<evidence type="ECO:0000313" key="2">
    <source>
        <dbReference type="EMBL" id="MCO6050074.1"/>
    </source>
</evidence>